<dbReference type="InterPro" id="IPR051448">
    <property type="entry name" value="CdaR-like_regulators"/>
</dbReference>
<reference evidence="2 3" key="1">
    <citation type="journal article" date="2019" name="Int. J. Syst. Evol. Microbiol.">
        <title>The Global Catalogue of Microorganisms (GCM) 10K type strain sequencing project: providing services to taxonomists for standard genome sequencing and annotation.</title>
        <authorList>
            <consortium name="The Broad Institute Genomics Platform"/>
            <consortium name="The Broad Institute Genome Sequencing Center for Infectious Disease"/>
            <person name="Wu L."/>
            <person name="Ma J."/>
        </authorList>
    </citation>
    <scope>NUCLEOTIDE SEQUENCE [LARGE SCALE GENOMIC DNA]</scope>
    <source>
        <strain evidence="2 3">JCM 15481</strain>
    </source>
</reference>
<feature type="domain" description="PucR C-terminal helix-turn-helix" evidence="1">
    <location>
        <begin position="464"/>
        <end position="521"/>
    </location>
</feature>
<protein>
    <submittedName>
        <fullName evidence="2">Helix-turn-helix domain-containing protein</fullName>
    </submittedName>
</protein>
<gene>
    <name evidence="2" type="ORF">GCM10009802_32200</name>
</gene>
<evidence type="ECO:0000259" key="1">
    <source>
        <dbReference type="Pfam" id="PF13556"/>
    </source>
</evidence>
<dbReference type="InterPro" id="IPR042070">
    <property type="entry name" value="PucR_C-HTH_sf"/>
</dbReference>
<dbReference type="EMBL" id="BAAAPF010000096">
    <property type="protein sequence ID" value="GAA2126367.1"/>
    <property type="molecule type" value="Genomic_DNA"/>
</dbReference>
<evidence type="ECO:0000313" key="3">
    <source>
        <dbReference type="Proteomes" id="UP001500443"/>
    </source>
</evidence>
<accession>A0ABN2YFF7</accession>
<evidence type="ECO:0000313" key="2">
    <source>
        <dbReference type="EMBL" id="GAA2126367.1"/>
    </source>
</evidence>
<feature type="domain" description="PucR C-terminal helix-turn-helix" evidence="1">
    <location>
        <begin position="377"/>
        <end position="419"/>
    </location>
</feature>
<dbReference type="Pfam" id="PF13556">
    <property type="entry name" value="HTH_30"/>
    <property type="match status" value="2"/>
</dbReference>
<dbReference type="Gene3D" id="1.10.10.2840">
    <property type="entry name" value="PucR C-terminal helix-turn-helix domain"/>
    <property type="match status" value="2"/>
</dbReference>
<keyword evidence="3" id="KW-1185">Reference proteome</keyword>
<dbReference type="Proteomes" id="UP001500443">
    <property type="component" value="Unassembled WGS sequence"/>
</dbReference>
<organism evidence="2 3">
    <name type="scientific">Streptomyces synnematoformans</name>
    <dbReference type="NCBI Taxonomy" id="415721"/>
    <lineage>
        <taxon>Bacteria</taxon>
        <taxon>Bacillati</taxon>
        <taxon>Actinomycetota</taxon>
        <taxon>Actinomycetes</taxon>
        <taxon>Kitasatosporales</taxon>
        <taxon>Streptomycetaceae</taxon>
        <taxon>Streptomyces</taxon>
    </lineage>
</organism>
<name>A0ABN2YFF7_9ACTN</name>
<comment type="caution">
    <text evidence="2">The sequence shown here is derived from an EMBL/GenBank/DDBJ whole genome shotgun (WGS) entry which is preliminary data.</text>
</comment>
<dbReference type="InterPro" id="IPR025736">
    <property type="entry name" value="PucR_C-HTH_dom"/>
</dbReference>
<proteinExistence type="predicted"/>
<sequence>MPAAGGRRGIVTLRGDEGDVRTGGVQVVANAEVPRHADRLDRLLHETRRQIARDSGPDVQRILDWLHRQTGAHLALVVDRAGTVGLSTTGFPREVLRPLAPLLARVSGGRVAAAATEAGRLHVRCEALGADGSRHVLVAVAESELSREESALISHAGSVVALLRRADDGERLRRGFQHKARQMRFAVFQTLLAGDEVLARRMTTGSVPPLLAADRLRIHLLHCPPADRDRIAQAFQDHSGYHGQDLMVHCPAFKEHLICLVADRPGEPDAAGSDGQAVDLGEELRRLVRDNPGYALGISGPHPLDATAGAYSQAAHALAAARTTPGNVVFYQGQTPLAGVLPRGPALAWARTVLRPLDSLPATTVEITRSLMSAPRAAVARLLGLSRNTVRAHIARAERALGLDLADARSRAAVNLALAVTGAHAAPEPEDRQPAPTLDDLLRTERADVWARTFLRPLHDPQRRSLQAWIAANTDARQAAQDLGISRNTVRAHLRTAEARLARDLLTTGSGVHDVVLALRIGAVRNG</sequence>
<dbReference type="PANTHER" id="PTHR33744">
    <property type="entry name" value="CARBOHYDRATE DIACID REGULATOR"/>
    <property type="match status" value="1"/>
</dbReference>
<dbReference type="PANTHER" id="PTHR33744:SF1">
    <property type="entry name" value="DNA-BINDING TRANSCRIPTIONAL ACTIVATOR ADER"/>
    <property type="match status" value="1"/>
</dbReference>